<dbReference type="GO" id="GO:0140359">
    <property type="term" value="F:ABC-type transporter activity"/>
    <property type="evidence" value="ECO:0007669"/>
    <property type="project" value="InterPro"/>
</dbReference>
<feature type="transmembrane region" description="Helical" evidence="10">
    <location>
        <begin position="494"/>
        <end position="516"/>
    </location>
</feature>
<keyword evidence="3 10" id="KW-0812">Transmembrane</keyword>
<evidence type="ECO:0000256" key="1">
    <source>
        <dbReference type="ARBA" id="ARBA00004141"/>
    </source>
</evidence>
<evidence type="ECO:0000256" key="2">
    <source>
        <dbReference type="ARBA" id="ARBA00022448"/>
    </source>
</evidence>
<dbReference type="Proteomes" id="UP000027361">
    <property type="component" value="Unassembled WGS sequence"/>
</dbReference>
<evidence type="ECO:0000256" key="9">
    <source>
        <dbReference type="SAM" id="MobiDB-lite"/>
    </source>
</evidence>
<evidence type="ECO:0000259" key="12">
    <source>
        <dbReference type="PROSITE" id="PS50929"/>
    </source>
</evidence>
<feature type="domain" description="ABC transporter" evidence="11">
    <location>
        <begin position="673"/>
        <end position="908"/>
    </location>
</feature>
<dbReference type="SMART" id="SM00382">
    <property type="entry name" value="AAA"/>
    <property type="match status" value="1"/>
</dbReference>
<evidence type="ECO:0000256" key="5">
    <source>
        <dbReference type="ARBA" id="ARBA00022840"/>
    </source>
</evidence>
<dbReference type="PANTHER" id="PTHR24221">
    <property type="entry name" value="ATP-BINDING CASSETTE SUB-FAMILY B"/>
    <property type="match status" value="1"/>
</dbReference>
<feature type="compositionally biased region" description="Polar residues" evidence="9">
    <location>
        <begin position="1122"/>
        <end position="1139"/>
    </location>
</feature>
<keyword evidence="5" id="KW-0067">ATP-binding</keyword>
<comment type="caution">
    <text evidence="13">The sequence shown here is derived from an EMBL/GenBank/DDBJ whole genome shotgun (WGS) entry which is preliminary data.</text>
</comment>
<gene>
    <name evidence="13" type="ORF">K437DRAFT_230882</name>
</gene>
<dbReference type="InterPro" id="IPR011527">
    <property type="entry name" value="ABC1_TM_dom"/>
</dbReference>
<dbReference type="InterPro" id="IPR003593">
    <property type="entry name" value="AAA+_ATPase"/>
</dbReference>
<evidence type="ECO:0008006" key="15">
    <source>
        <dbReference type="Google" id="ProtNLM"/>
    </source>
</evidence>
<reference evidence="13 14" key="1">
    <citation type="submission" date="2014-05" db="EMBL/GenBank/DDBJ databases">
        <title>Draft genome sequence of a rare smut relative, Tilletiaria anomala UBC 951.</title>
        <authorList>
            <consortium name="DOE Joint Genome Institute"/>
            <person name="Toome M."/>
            <person name="Kuo A."/>
            <person name="Henrissat B."/>
            <person name="Lipzen A."/>
            <person name="Tritt A."/>
            <person name="Yoshinaga Y."/>
            <person name="Zane M."/>
            <person name="Barry K."/>
            <person name="Grigoriev I.V."/>
            <person name="Spatafora J.W."/>
            <person name="Aimea M.C."/>
        </authorList>
    </citation>
    <scope>NUCLEOTIDE SEQUENCE [LARGE SCALE GENOMIC DNA]</scope>
    <source>
        <strain evidence="13 14">UBC 951</strain>
    </source>
</reference>
<feature type="compositionally biased region" description="Low complexity" evidence="9">
    <location>
        <begin position="948"/>
        <end position="958"/>
    </location>
</feature>
<organism evidence="13 14">
    <name type="scientific">Tilletiaria anomala (strain ATCC 24038 / CBS 436.72 / UBC 951)</name>
    <dbReference type="NCBI Taxonomy" id="1037660"/>
    <lineage>
        <taxon>Eukaryota</taxon>
        <taxon>Fungi</taxon>
        <taxon>Dikarya</taxon>
        <taxon>Basidiomycota</taxon>
        <taxon>Ustilaginomycotina</taxon>
        <taxon>Exobasidiomycetes</taxon>
        <taxon>Georgefischeriales</taxon>
        <taxon>Tilletiariaceae</taxon>
        <taxon>Tilletiaria</taxon>
    </lineage>
</organism>
<dbReference type="GO" id="GO:0005524">
    <property type="term" value="F:ATP binding"/>
    <property type="evidence" value="ECO:0007669"/>
    <property type="project" value="UniProtKB-KW"/>
</dbReference>
<feature type="transmembrane region" description="Helical" evidence="10">
    <location>
        <begin position="392"/>
        <end position="413"/>
    </location>
</feature>
<dbReference type="CDD" id="cd18583">
    <property type="entry name" value="ABC_6TM_HMT1"/>
    <property type="match status" value="1"/>
</dbReference>
<dbReference type="PROSITE" id="PS50893">
    <property type="entry name" value="ABC_TRANSPORTER_2"/>
    <property type="match status" value="1"/>
</dbReference>
<dbReference type="GeneID" id="25262767"/>
<evidence type="ECO:0000313" key="14">
    <source>
        <dbReference type="Proteomes" id="UP000027361"/>
    </source>
</evidence>
<dbReference type="InterPro" id="IPR003439">
    <property type="entry name" value="ABC_transporter-like_ATP-bd"/>
</dbReference>
<comment type="subcellular location">
    <subcellularLocation>
        <location evidence="1">Membrane</location>
        <topology evidence="1">Multi-pass membrane protein</topology>
    </subcellularLocation>
</comment>
<feature type="transmembrane region" description="Helical" evidence="10">
    <location>
        <begin position="146"/>
        <end position="168"/>
    </location>
</feature>
<feature type="transmembrane region" description="Helical" evidence="10">
    <location>
        <begin position="184"/>
        <end position="205"/>
    </location>
</feature>
<keyword evidence="4" id="KW-0547">Nucleotide-binding</keyword>
<name>A0A066WKY1_TILAU</name>
<dbReference type="GO" id="GO:0016020">
    <property type="term" value="C:membrane"/>
    <property type="evidence" value="ECO:0007669"/>
    <property type="project" value="UniProtKB-SubCell"/>
</dbReference>
<dbReference type="Pfam" id="PF00664">
    <property type="entry name" value="ABC_membrane"/>
    <property type="match status" value="1"/>
</dbReference>
<dbReference type="RefSeq" id="XP_013246072.1">
    <property type="nucleotide sequence ID" value="XM_013390618.1"/>
</dbReference>
<dbReference type="InterPro" id="IPR027417">
    <property type="entry name" value="P-loop_NTPase"/>
</dbReference>
<evidence type="ECO:0000256" key="3">
    <source>
        <dbReference type="ARBA" id="ARBA00022692"/>
    </source>
</evidence>
<keyword evidence="2" id="KW-0813">Transport</keyword>
<feature type="transmembrane region" description="Helical" evidence="10">
    <location>
        <begin position="354"/>
        <end position="380"/>
    </location>
</feature>
<dbReference type="Pfam" id="PF00005">
    <property type="entry name" value="ABC_tran"/>
    <property type="match status" value="1"/>
</dbReference>
<dbReference type="OMA" id="MAFEHLL"/>
<accession>A0A066WKY1</accession>
<comment type="similarity">
    <text evidence="8">Belongs to the ABC transporter superfamily. ABCB family. Heavy Metal importer (TC 3.A.1.210) subfamily.</text>
</comment>
<protein>
    <recommendedName>
        <fullName evidence="15">P-loop containing nucleoside triphosphate hydrolase protein</fullName>
    </recommendedName>
</protein>
<dbReference type="SUPFAM" id="SSF90123">
    <property type="entry name" value="ABC transporter transmembrane region"/>
    <property type="match status" value="1"/>
</dbReference>
<proteinExistence type="inferred from homology"/>
<feature type="region of interest" description="Disordered" evidence="9">
    <location>
        <begin position="285"/>
        <end position="323"/>
    </location>
</feature>
<dbReference type="EMBL" id="JMSN01000003">
    <property type="protein sequence ID" value="KDN53233.1"/>
    <property type="molecule type" value="Genomic_DNA"/>
</dbReference>
<evidence type="ECO:0000256" key="6">
    <source>
        <dbReference type="ARBA" id="ARBA00022989"/>
    </source>
</evidence>
<dbReference type="Gene3D" id="1.20.1560.10">
    <property type="entry name" value="ABC transporter type 1, transmembrane domain"/>
    <property type="match status" value="1"/>
</dbReference>
<evidence type="ECO:0000313" key="13">
    <source>
        <dbReference type="EMBL" id="KDN53233.1"/>
    </source>
</evidence>
<dbReference type="PROSITE" id="PS50929">
    <property type="entry name" value="ABC_TM1F"/>
    <property type="match status" value="1"/>
</dbReference>
<dbReference type="GO" id="GO:0016887">
    <property type="term" value="F:ATP hydrolysis activity"/>
    <property type="evidence" value="ECO:0007669"/>
    <property type="project" value="InterPro"/>
</dbReference>
<feature type="region of interest" description="Disordered" evidence="9">
    <location>
        <begin position="931"/>
        <end position="1161"/>
    </location>
</feature>
<keyword evidence="6 10" id="KW-1133">Transmembrane helix</keyword>
<dbReference type="InParanoid" id="A0A066WKY1"/>
<feature type="compositionally biased region" description="Basic residues" evidence="9">
    <location>
        <begin position="1145"/>
        <end position="1161"/>
    </location>
</feature>
<dbReference type="SUPFAM" id="SSF52540">
    <property type="entry name" value="P-loop containing nucleoside triphosphate hydrolases"/>
    <property type="match status" value="1"/>
</dbReference>
<feature type="transmembrane region" description="Helical" evidence="10">
    <location>
        <begin position="217"/>
        <end position="243"/>
    </location>
</feature>
<dbReference type="InterPro" id="IPR036640">
    <property type="entry name" value="ABC1_TM_sf"/>
</dbReference>
<evidence type="ECO:0000259" key="11">
    <source>
        <dbReference type="PROSITE" id="PS50893"/>
    </source>
</evidence>
<dbReference type="PANTHER" id="PTHR24221:SF648">
    <property type="entry name" value="ABC-TYPE TRANSPORTER ATR1"/>
    <property type="match status" value="1"/>
</dbReference>
<feature type="compositionally biased region" description="Basic and acidic residues" evidence="9">
    <location>
        <begin position="1009"/>
        <end position="1019"/>
    </location>
</feature>
<feature type="transmembrane region" description="Helical" evidence="10">
    <location>
        <begin position="104"/>
        <end position="126"/>
    </location>
</feature>
<dbReference type="OrthoDB" id="6500128at2759"/>
<evidence type="ECO:0000256" key="10">
    <source>
        <dbReference type="SAM" id="Phobius"/>
    </source>
</evidence>
<keyword evidence="7 10" id="KW-0472">Membrane</keyword>
<dbReference type="FunCoup" id="A0A066WKY1">
    <property type="interactions" value="59"/>
</dbReference>
<dbReference type="FunFam" id="3.40.50.300:FF:000287">
    <property type="entry name" value="Multidrug ABC transporter ATP-binding protein"/>
    <property type="match status" value="1"/>
</dbReference>
<dbReference type="InterPro" id="IPR039421">
    <property type="entry name" value="Type_1_exporter"/>
</dbReference>
<dbReference type="PROSITE" id="PS00211">
    <property type="entry name" value="ABC_TRANSPORTER_1"/>
    <property type="match status" value="1"/>
</dbReference>
<dbReference type="STRING" id="1037660.A0A066WKY1"/>
<dbReference type="InterPro" id="IPR017871">
    <property type="entry name" value="ABC_transporter-like_CS"/>
</dbReference>
<feature type="transmembrane region" description="Helical" evidence="10">
    <location>
        <begin position="469"/>
        <end position="488"/>
    </location>
</feature>
<feature type="compositionally biased region" description="Low complexity" evidence="9">
    <location>
        <begin position="285"/>
        <end position="304"/>
    </location>
</feature>
<feature type="domain" description="ABC transmembrane type-1" evidence="12">
    <location>
        <begin position="357"/>
        <end position="639"/>
    </location>
</feature>
<sequence length="1161" mass="126612">MVEAPRTTVLVGELGEHSSLVEALYWLRVLQPAVLLLVLLLSVVLGPSRRFFGSAFRRDRYAQLTFNDEEAPEAGSALADQDETPQPTPVIVPVRSRRRLLTQYALLGLATTYLSSGVLIVLRAVLPNYSDPGHQHVWTPDLLLWRGSHLQAVGGTLAWAGIALALLLEERSRGMKGSYGRGKAAWSILFGMAVDIAVFVLYFVIKGGGRMLPDTNAWTIVQLCIIVSRFILLYPALFIALCWDQVKFVRATEIASQQSGQQNVDPSERNSLLNPRSAALTTNYGAAGPSSSASSADSTKNGSSKPNDGRTAGQTDLGLSVAATPPPPTLRVFIQRVTKLFPYLWPSKSPRLQALALLCAVVLLIARFVNLLVPLTLGAIVEDLGMGVAPWWHIGLFTLLKLFQGGSGFLRFVQSQAWIPVMQYSDRMMSMMAFEHLLNLSMAFHTKRKTGEVLRILDRGAAINNLFEYLFFQLVPIFIDLLVAITYLTRAFSWRIGLTLFIIMYAYVWVSVKLTAWRTDLRRRMNNLDSVSRALHTDVLLNWESVKCFGNEEFEAGRYRDSLIEYQKAAYQVQASLNVLNLTQNTIICVGTLITTLMVASSVVRGQTTPSQFVVFITYLQQVYSPLNMLGTLYRVVQQNFIDTDKLMGLLDEQAEIKDEPDAKELVVTEGVIEFRDVHFAYESGKVQALRGLNMMLDAKSACAVVGESGAGKSTILRLLLRFYAPQSGTIYIDGQDISKVTQKSLRKAIGIVPQDSSLFNSSIRTNILYGRVDATDEELEQAAKAAQIWDKIQSFPDGMNTVVGERGVRLSGGERQRMAIARAFLRGSPLLLLDEASSSLDSATERSLQEALKTLLQGRTSLTIAHRLSTIINSDVINVISNGRLVESGTHEELIVKEEGTYRQLWLKQVQTQKEAEAAAAAAAQVKAEAELEPLTSNPTSPKSPFAAAAVQEAQAASSRSKVLKSLSPPMDLASGTVPPAQVNDVSNDFPAPKGTSARNDGPVSRGRRSEDLKEDTIKAVTSPAPAPVGQSKGSSADSVAFPRTLEEAAGKKHPNSQFVDGQPAPSGAEVDLERGNTSVDIQSSISTRSFRKRISSLIKGQPHSVQDASNSGSVGDHPGHSSQGTLDSSAPTGSTFTAGRGASSRRKNDKRKGKGKSKR</sequence>
<dbReference type="HOGENOM" id="CLU_000604_6_4_1"/>
<evidence type="ECO:0000256" key="4">
    <source>
        <dbReference type="ARBA" id="ARBA00022741"/>
    </source>
</evidence>
<feature type="compositionally biased region" description="Polar residues" evidence="9">
    <location>
        <begin position="1077"/>
        <end position="1090"/>
    </location>
</feature>
<evidence type="ECO:0000256" key="8">
    <source>
        <dbReference type="ARBA" id="ARBA00024363"/>
    </source>
</evidence>
<evidence type="ECO:0000256" key="7">
    <source>
        <dbReference type="ARBA" id="ARBA00023136"/>
    </source>
</evidence>
<feature type="transmembrane region" description="Helical" evidence="10">
    <location>
        <begin position="29"/>
        <end position="48"/>
    </location>
</feature>
<dbReference type="Gene3D" id="3.40.50.300">
    <property type="entry name" value="P-loop containing nucleotide triphosphate hydrolases"/>
    <property type="match status" value="1"/>
</dbReference>
<dbReference type="AlphaFoldDB" id="A0A066WKY1"/>
<keyword evidence="14" id="KW-1185">Reference proteome</keyword>
<feature type="compositionally biased region" description="Polar residues" evidence="9">
    <location>
        <begin position="1105"/>
        <end position="1115"/>
    </location>
</feature>